<feature type="transmembrane region" description="Helical" evidence="1">
    <location>
        <begin position="66"/>
        <end position="88"/>
    </location>
</feature>
<dbReference type="RefSeq" id="WP_378593780.1">
    <property type="nucleotide sequence ID" value="NZ_JBHSKD010000029.1"/>
</dbReference>
<accession>A0ABW0BQE6</accession>
<name>A0ABW0BQE6_9ACTN</name>
<comment type="caution">
    <text evidence="2">The sequence shown here is derived from an EMBL/GenBank/DDBJ whole genome shotgun (WGS) entry which is preliminary data.</text>
</comment>
<reference evidence="3" key="1">
    <citation type="journal article" date="2019" name="Int. J. Syst. Evol. Microbiol.">
        <title>The Global Catalogue of Microorganisms (GCM) 10K type strain sequencing project: providing services to taxonomists for standard genome sequencing and annotation.</title>
        <authorList>
            <consortium name="The Broad Institute Genomics Platform"/>
            <consortium name="The Broad Institute Genome Sequencing Center for Infectious Disease"/>
            <person name="Wu L."/>
            <person name="Ma J."/>
        </authorList>
    </citation>
    <scope>NUCLEOTIDE SEQUENCE [LARGE SCALE GENOMIC DNA]</scope>
    <source>
        <strain evidence="3">DFY41</strain>
    </source>
</reference>
<feature type="transmembrane region" description="Helical" evidence="1">
    <location>
        <begin position="33"/>
        <end position="54"/>
    </location>
</feature>
<feature type="transmembrane region" description="Helical" evidence="1">
    <location>
        <begin position="100"/>
        <end position="122"/>
    </location>
</feature>
<keyword evidence="1" id="KW-0472">Membrane</keyword>
<evidence type="ECO:0000313" key="3">
    <source>
        <dbReference type="Proteomes" id="UP001596087"/>
    </source>
</evidence>
<gene>
    <name evidence="2" type="ORF">ACFPGP_22825</name>
</gene>
<dbReference type="EMBL" id="JBHSKD010000029">
    <property type="protein sequence ID" value="MFC5179524.1"/>
    <property type="molecule type" value="Genomic_DNA"/>
</dbReference>
<dbReference type="Proteomes" id="UP001596087">
    <property type="component" value="Unassembled WGS sequence"/>
</dbReference>
<protein>
    <submittedName>
        <fullName evidence="2">Uncharacterized protein</fullName>
    </submittedName>
</protein>
<sequence length="123" mass="13257">MSSMTVGPISGQTPIPAGPAHVHAQMARWSVRLAEAAAVIVAFAFAVFGVAYLIGGMEASEDNWVGFLIVASFFGGFLTSVTAFVMAVAVKVKHERWTLLWLPLSVFPALLAFLVLGEAFWWE</sequence>
<keyword evidence="1" id="KW-0812">Transmembrane</keyword>
<evidence type="ECO:0000256" key="1">
    <source>
        <dbReference type="SAM" id="Phobius"/>
    </source>
</evidence>
<proteinExistence type="predicted"/>
<organism evidence="2 3">
    <name type="scientific">Nocardioides taihuensis</name>
    <dbReference type="NCBI Taxonomy" id="1835606"/>
    <lineage>
        <taxon>Bacteria</taxon>
        <taxon>Bacillati</taxon>
        <taxon>Actinomycetota</taxon>
        <taxon>Actinomycetes</taxon>
        <taxon>Propionibacteriales</taxon>
        <taxon>Nocardioidaceae</taxon>
        <taxon>Nocardioides</taxon>
    </lineage>
</organism>
<evidence type="ECO:0000313" key="2">
    <source>
        <dbReference type="EMBL" id="MFC5179524.1"/>
    </source>
</evidence>
<keyword evidence="1" id="KW-1133">Transmembrane helix</keyword>
<keyword evidence="3" id="KW-1185">Reference proteome</keyword>